<dbReference type="NCBIfam" id="NF004790">
    <property type="entry name" value="PRK06136.1"/>
    <property type="match status" value="1"/>
</dbReference>
<evidence type="ECO:0000256" key="1">
    <source>
        <dbReference type="ARBA" id="ARBA00005879"/>
    </source>
</evidence>
<comment type="pathway">
    <text evidence="7">Porphyrin-containing compound metabolism; siroheme biosynthesis; precorrin-2 from uroporphyrinogen III: step 1/1.</text>
</comment>
<keyword evidence="6" id="KW-0627">Porphyrin biosynthesis</keyword>
<dbReference type="InterPro" id="IPR000878">
    <property type="entry name" value="4pyrrol_Mease"/>
</dbReference>
<gene>
    <name evidence="10" type="primary">cobA</name>
    <name evidence="10" type="ORF">EI427_04130</name>
</gene>
<dbReference type="Gene3D" id="3.30.950.10">
    <property type="entry name" value="Methyltransferase, Cobalt-precorrin-4 Transmethylase, Domain 2"/>
    <property type="match status" value="1"/>
</dbReference>
<dbReference type="PANTHER" id="PTHR45790">
    <property type="entry name" value="SIROHEME SYNTHASE-RELATED"/>
    <property type="match status" value="1"/>
</dbReference>
<dbReference type="GO" id="GO:0019354">
    <property type="term" value="P:siroheme biosynthetic process"/>
    <property type="evidence" value="ECO:0007669"/>
    <property type="project" value="InterPro"/>
</dbReference>
<reference evidence="10 11" key="1">
    <citation type="submission" date="2018-12" db="EMBL/GenBank/DDBJ databases">
        <title>Flammeovirga pectinis sp. nov., isolated from the gut of the Korean scallop, Patinopecten yessoensis.</title>
        <authorList>
            <person name="Bae J.-W."/>
            <person name="Jeong Y.-S."/>
            <person name="Kang W."/>
        </authorList>
    </citation>
    <scope>NUCLEOTIDE SEQUENCE [LARGE SCALE GENOMIC DNA]</scope>
    <source>
        <strain evidence="10 11">L12M1</strain>
    </source>
</reference>
<dbReference type="OrthoDB" id="9815856at2"/>
<feature type="domain" description="Tetrapyrrole methylase" evidence="9">
    <location>
        <begin position="9"/>
        <end position="215"/>
    </location>
</feature>
<dbReference type="Proteomes" id="UP000267268">
    <property type="component" value="Chromosome 1"/>
</dbReference>
<evidence type="ECO:0000256" key="2">
    <source>
        <dbReference type="ARBA" id="ARBA00012162"/>
    </source>
</evidence>
<dbReference type="PANTHER" id="PTHR45790:SF3">
    <property type="entry name" value="S-ADENOSYL-L-METHIONINE-DEPENDENT UROPORPHYRINOGEN III METHYLTRANSFERASE, CHLOROPLASTIC"/>
    <property type="match status" value="1"/>
</dbReference>
<dbReference type="GO" id="GO:0032259">
    <property type="term" value="P:methylation"/>
    <property type="evidence" value="ECO:0007669"/>
    <property type="project" value="UniProtKB-KW"/>
</dbReference>
<dbReference type="InterPro" id="IPR014777">
    <property type="entry name" value="4pyrrole_Mease_sub1"/>
</dbReference>
<dbReference type="AlphaFoldDB" id="A0A3Q9FM88"/>
<evidence type="ECO:0000313" key="11">
    <source>
        <dbReference type="Proteomes" id="UP000267268"/>
    </source>
</evidence>
<evidence type="ECO:0000259" key="9">
    <source>
        <dbReference type="Pfam" id="PF00590"/>
    </source>
</evidence>
<name>A0A3Q9FM88_9BACT</name>
<dbReference type="InterPro" id="IPR003043">
    <property type="entry name" value="Uropor_MeTrfase_CS"/>
</dbReference>
<evidence type="ECO:0000256" key="5">
    <source>
        <dbReference type="ARBA" id="ARBA00022691"/>
    </source>
</evidence>
<accession>A0A3Q9FM88</accession>
<dbReference type="InterPro" id="IPR014776">
    <property type="entry name" value="4pyrrole_Mease_sub2"/>
</dbReference>
<sequence>MTKTIQPELTLVGAGIGDPDLITMKGIKALRRADVVLYDALVCEELLEYAPQAKKIYVGKRVGQHSFKQEEINRLIVSNAFGGGHVVRLKGGDPFVFGRGHEEMVYAQEHGIRVNLVPGISSSVAAPALQGIPVTRRGDSQSFWVITGTTKEGEVSKDIALAAQSSATVIILMGTKKIDQIMDSFKAAGKEDTPVAIIQHASTPHERIGLGKVHTIADIMREKDLGSPAVIVVGEVVKHHAQYPKALSEVVAKATVTV</sequence>
<evidence type="ECO:0000256" key="4">
    <source>
        <dbReference type="ARBA" id="ARBA00022679"/>
    </source>
</evidence>
<organism evidence="10 11">
    <name type="scientific">Flammeovirga pectinis</name>
    <dbReference type="NCBI Taxonomy" id="2494373"/>
    <lineage>
        <taxon>Bacteria</taxon>
        <taxon>Pseudomonadati</taxon>
        <taxon>Bacteroidota</taxon>
        <taxon>Cytophagia</taxon>
        <taxon>Cytophagales</taxon>
        <taxon>Flammeovirgaceae</taxon>
        <taxon>Flammeovirga</taxon>
    </lineage>
</organism>
<dbReference type="NCBIfam" id="TIGR01469">
    <property type="entry name" value="cobA_cysG_Cterm"/>
    <property type="match status" value="1"/>
</dbReference>
<dbReference type="InterPro" id="IPR006366">
    <property type="entry name" value="CobA/CysG_C"/>
</dbReference>
<dbReference type="CDD" id="cd11642">
    <property type="entry name" value="SUMT"/>
    <property type="match status" value="1"/>
</dbReference>
<keyword evidence="11" id="KW-1185">Reference proteome</keyword>
<dbReference type="GO" id="GO:0004851">
    <property type="term" value="F:uroporphyrin-III C-methyltransferase activity"/>
    <property type="evidence" value="ECO:0007669"/>
    <property type="project" value="UniProtKB-EC"/>
</dbReference>
<protein>
    <recommendedName>
        <fullName evidence="2">uroporphyrinogen-III C-methyltransferase</fullName>
        <ecNumber evidence="2">2.1.1.107</ecNumber>
    </recommendedName>
</protein>
<evidence type="ECO:0000256" key="6">
    <source>
        <dbReference type="ARBA" id="ARBA00023244"/>
    </source>
</evidence>
<keyword evidence="4 8" id="KW-0808">Transferase</keyword>
<dbReference type="FunFam" id="3.40.1010.10:FF:000001">
    <property type="entry name" value="Siroheme synthase"/>
    <property type="match status" value="1"/>
</dbReference>
<dbReference type="Gene3D" id="3.40.1010.10">
    <property type="entry name" value="Cobalt-precorrin-4 Transmethylase, Domain 1"/>
    <property type="match status" value="1"/>
</dbReference>
<proteinExistence type="inferred from homology"/>
<evidence type="ECO:0000256" key="7">
    <source>
        <dbReference type="ARBA" id="ARBA00025705"/>
    </source>
</evidence>
<dbReference type="Pfam" id="PF00590">
    <property type="entry name" value="TP_methylase"/>
    <property type="match status" value="1"/>
</dbReference>
<evidence type="ECO:0000256" key="8">
    <source>
        <dbReference type="RuleBase" id="RU003960"/>
    </source>
</evidence>
<comment type="similarity">
    <text evidence="1 8">Belongs to the precorrin methyltransferase family.</text>
</comment>
<dbReference type="RefSeq" id="WP_126611928.1">
    <property type="nucleotide sequence ID" value="NZ_CP034562.1"/>
</dbReference>
<dbReference type="SUPFAM" id="SSF53790">
    <property type="entry name" value="Tetrapyrrole methylase"/>
    <property type="match status" value="1"/>
</dbReference>
<dbReference type="InterPro" id="IPR050161">
    <property type="entry name" value="Siro_Cobalamin_biosynth"/>
</dbReference>
<dbReference type="InterPro" id="IPR035996">
    <property type="entry name" value="4pyrrol_Methylase_sf"/>
</dbReference>
<dbReference type="PROSITE" id="PS00840">
    <property type="entry name" value="SUMT_2"/>
    <property type="match status" value="1"/>
</dbReference>
<dbReference type="EMBL" id="CP034562">
    <property type="protein sequence ID" value="AZQ61440.1"/>
    <property type="molecule type" value="Genomic_DNA"/>
</dbReference>
<dbReference type="EC" id="2.1.1.107" evidence="2"/>
<evidence type="ECO:0000313" key="10">
    <source>
        <dbReference type="EMBL" id="AZQ61440.1"/>
    </source>
</evidence>
<evidence type="ECO:0000256" key="3">
    <source>
        <dbReference type="ARBA" id="ARBA00022603"/>
    </source>
</evidence>
<keyword evidence="5" id="KW-0949">S-adenosyl-L-methionine</keyword>
<keyword evidence="3 8" id="KW-0489">Methyltransferase</keyword>
<dbReference type="KEGG" id="fll:EI427_04130"/>